<name>J9CXJ2_9ZZZZ</name>
<accession>J9CXJ2</accession>
<organism evidence="1">
    <name type="scientific">gut metagenome</name>
    <dbReference type="NCBI Taxonomy" id="749906"/>
    <lineage>
        <taxon>unclassified sequences</taxon>
        <taxon>metagenomes</taxon>
        <taxon>organismal metagenomes</taxon>
    </lineage>
</organism>
<evidence type="ECO:0000313" key="1">
    <source>
        <dbReference type="EMBL" id="EJX04986.1"/>
    </source>
</evidence>
<gene>
    <name evidence="1" type="ORF">EVA_06905</name>
</gene>
<protein>
    <submittedName>
        <fullName evidence="1">Uncharacterized protein</fullName>
    </submittedName>
</protein>
<sequence length="39" mass="4564">MAMEWWGLPTGCYHLSAKNVDDVTALRKWDDILSDYSFK</sequence>
<dbReference type="EMBL" id="AMCI01001617">
    <property type="protein sequence ID" value="EJX04986.1"/>
    <property type="molecule type" value="Genomic_DNA"/>
</dbReference>
<proteinExistence type="predicted"/>
<reference evidence="1" key="1">
    <citation type="journal article" date="2012" name="PLoS ONE">
        <title>Gene sets for utilization of primary and secondary nutrition supplies in the distal gut of endangered iberian lynx.</title>
        <authorList>
            <person name="Alcaide M."/>
            <person name="Messina E."/>
            <person name="Richter M."/>
            <person name="Bargiela R."/>
            <person name="Peplies J."/>
            <person name="Huws S.A."/>
            <person name="Newbold C.J."/>
            <person name="Golyshin P.N."/>
            <person name="Simon M.A."/>
            <person name="Lopez G."/>
            <person name="Yakimov M.M."/>
            <person name="Ferrer M."/>
        </authorList>
    </citation>
    <scope>NUCLEOTIDE SEQUENCE</scope>
</reference>
<comment type="caution">
    <text evidence="1">The sequence shown here is derived from an EMBL/GenBank/DDBJ whole genome shotgun (WGS) entry which is preliminary data.</text>
</comment>
<dbReference type="AlphaFoldDB" id="J9CXJ2"/>